<reference evidence="3 4" key="1">
    <citation type="journal article" date="2013" name="Int. J. Syst. Evol. Microbiol.">
        <title>Roseomonas aerophila sp. nov., isolated from air.</title>
        <authorList>
            <person name="Kim S.J."/>
            <person name="Weon H.Y."/>
            <person name="Ahn J.H."/>
            <person name="Hong S.B."/>
            <person name="Seok S.J."/>
            <person name="Whang K.S."/>
            <person name="Kwon S.W."/>
        </authorList>
    </citation>
    <scope>NUCLEOTIDE SEQUENCE [LARGE SCALE GENOMIC DNA]</scope>
    <source>
        <strain evidence="3 4">NBRC 108923</strain>
    </source>
</reference>
<gene>
    <name evidence="3" type="ORF">IBL26_20500</name>
</gene>
<dbReference type="InterPro" id="IPR006675">
    <property type="entry name" value="HDIG_dom"/>
</dbReference>
<protein>
    <submittedName>
        <fullName evidence="3">HD domain-containing protein</fullName>
    </submittedName>
</protein>
<dbReference type="SMART" id="SM00471">
    <property type="entry name" value="HDc"/>
    <property type="match status" value="1"/>
</dbReference>
<dbReference type="RefSeq" id="WP_187786377.1">
    <property type="nucleotide sequence ID" value="NZ_JACTVA010000049.1"/>
</dbReference>
<organism evidence="3 4">
    <name type="scientific">Teichococcus aerophilus</name>
    <dbReference type="NCBI Taxonomy" id="1224513"/>
    <lineage>
        <taxon>Bacteria</taxon>
        <taxon>Pseudomonadati</taxon>
        <taxon>Pseudomonadota</taxon>
        <taxon>Alphaproteobacteria</taxon>
        <taxon>Acetobacterales</taxon>
        <taxon>Roseomonadaceae</taxon>
        <taxon>Roseomonas</taxon>
    </lineage>
</organism>
<dbReference type="Gene3D" id="1.10.3210.10">
    <property type="entry name" value="Hypothetical protein af1432"/>
    <property type="match status" value="1"/>
</dbReference>
<dbReference type="PROSITE" id="PS51832">
    <property type="entry name" value="HD_GYP"/>
    <property type="match status" value="1"/>
</dbReference>
<dbReference type="PANTHER" id="PTHR43155:SF2">
    <property type="entry name" value="CYCLIC DI-GMP PHOSPHODIESTERASE PA4108"/>
    <property type="match status" value="1"/>
</dbReference>
<dbReference type="PANTHER" id="PTHR43155">
    <property type="entry name" value="CYCLIC DI-GMP PHOSPHODIESTERASE PA4108-RELATED"/>
    <property type="match status" value="1"/>
</dbReference>
<evidence type="ECO:0000256" key="1">
    <source>
        <dbReference type="SAM" id="MobiDB-lite"/>
    </source>
</evidence>
<dbReference type="Pfam" id="PF13487">
    <property type="entry name" value="HD_5"/>
    <property type="match status" value="1"/>
</dbReference>
<proteinExistence type="predicted"/>
<feature type="domain" description="HD-GYP" evidence="2">
    <location>
        <begin position="35"/>
        <end position="231"/>
    </location>
</feature>
<dbReference type="CDD" id="cd00077">
    <property type="entry name" value="HDc"/>
    <property type="match status" value="1"/>
</dbReference>
<comment type="caution">
    <text evidence="3">The sequence shown here is derived from an EMBL/GenBank/DDBJ whole genome shotgun (WGS) entry which is preliminary data.</text>
</comment>
<name>A0ABR7RRN2_9PROT</name>
<dbReference type="InterPro" id="IPR003607">
    <property type="entry name" value="HD/PDEase_dom"/>
</dbReference>
<evidence type="ECO:0000313" key="4">
    <source>
        <dbReference type="Proteomes" id="UP000626026"/>
    </source>
</evidence>
<evidence type="ECO:0000313" key="3">
    <source>
        <dbReference type="EMBL" id="MBC9209237.1"/>
    </source>
</evidence>
<dbReference type="Proteomes" id="UP000626026">
    <property type="component" value="Unassembled WGS sequence"/>
</dbReference>
<feature type="region of interest" description="Disordered" evidence="1">
    <location>
        <begin position="1"/>
        <end position="39"/>
    </location>
</feature>
<evidence type="ECO:0000259" key="2">
    <source>
        <dbReference type="PROSITE" id="PS51832"/>
    </source>
</evidence>
<dbReference type="InterPro" id="IPR037522">
    <property type="entry name" value="HD_GYP_dom"/>
</dbReference>
<accession>A0ABR7RRN2</accession>
<keyword evidence="4" id="KW-1185">Reference proteome</keyword>
<sequence length="261" mass="27627">MTSVAPTGPRQPEREAPSPGLRPATPTAPHPDPTGDGTLSRQSVRLLAAIREHHPPTADHSIRVATVMLAMAEHRPGVIGDPALVVSAGLMHDLGKLFVPTAVLDAARRLTREEMEIIRAHSAGGAQTLASLRFPPQVIATALDHHERWQGGGYPSGKAGDSIIPLARAACVADSFVAMIEPGRAYRPRLTVAEALAEVEACSGTQFAPSFARLLVEGLGPAFRQELGLDAAPGQWRPRAGQGLLLSHRLENALGLPPCPW</sequence>
<dbReference type="SUPFAM" id="SSF109604">
    <property type="entry name" value="HD-domain/PDEase-like"/>
    <property type="match status" value="1"/>
</dbReference>
<dbReference type="NCBIfam" id="TIGR00277">
    <property type="entry name" value="HDIG"/>
    <property type="match status" value="1"/>
</dbReference>
<dbReference type="EMBL" id="JACTVA010000049">
    <property type="protein sequence ID" value="MBC9209237.1"/>
    <property type="molecule type" value="Genomic_DNA"/>
</dbReference>